<dbReference type="InterPro" id="IPR045518">
    <property type="entry name" value="2EXR"/>
</dbReference>
<name>A0A1L7WE38_9HELO</name>
<dbReference type="Pfam" id="PF20150">
    <property type="entry name" value="2EXR"/>
    <property type="match status" value="1"/>
</dbReference>
<evidence type="ECO:0000313" key="3">
    <source>
        <dbReference type="EMBL" id="CZR51041.1"/>
    </source>
</evidence>
<feature type="region of interest" description="Disordered" evidence="1">
    <location>
        <begin position="287"/>
        <end position="306"/>
    </location>
</feature>
<gene>
    <name evidence="3" type="ORF">PAC_00916</name>
</gene>
<feature type="domain" description="2EXR" evidence="2">
    <location>
        <begin position="13"/>
        <end position="95"/>
    </location>
</feature>
<dbReference type="PANTHER" id="PTHR35910:SF6">
    <property type="entry name" value="2EXR DOMAIN-CONTAINING PROTEIN"/>
    <property type="match status" value="1"/>
</dbReference>
<dbReference type="EMBL" id="FJOG01000001">
    <property type="protein sequence ID" value="CZR51041.1"/>
    <property type="molecule type" value="Genomic_DNA"/>
</dbReference>
<proteinExistence type="predicted"/>
<evidence type="ECO:0000259" key="2">
    <source>
        <dbReference type="Pfam" id="PF20150"/>
    </source>
</evidence>
<evidence type="ECO:0000256" key="1">
    <source>
        <dbReference type="SAM" id="MobiDB-lite"/>
    </source>
</evidence>
<dbReference type="PANTHER" id="PTHR35910">
    <property type="entry name" value="2EXR DOMAIN-CONTAINING PROTEIN"/>
    <property type="match status" value="1"/>
</dbReference>
<organism evidence="3 4">
    <name type="scientific">Phialocephala subalpina</name>
    <dbReference type="NCBI Taxonomy" id="576137"/>
    <lineage>
        <taxon>Eukaryota</taxon>
        <taxon>Fungi</taxon>
        <taxon>Dikarya</taxon>
        <taxon>Ascomycota</taxon>
        <taxon>Pezizomycotina</taxon>
        <taxon>Leotiomycetes</taxon>
        <taxon>Helotiales</taxon>
        <taxon>Mollisiaceae</taxon>
        <taxon>Phialocephala</taxon>
        <taxon>Phialocephala fortinii species complex</taxon>
    </lineage>
</organism>
<reference evidence="3 4" key="1">
    <citation type="submission" date="2016-03" db="EMBL/GenBank/DDBJ databases">
        <authorList>
            <person name="Ploux O."/>
        </authorList>
    </citation>
    <scope>NUCLEOTIDE SEQUENCE [LARGE SCALE GENOMIC DNA]</scope>
    <source>
        <strain evidence="3 4">UAMH 11012</strain>
    </source>
</reference>
<accession>A0A1L7WE38</accession>
<keyword evidence="4" id="KW-1185">Reference proteome</keyword>
<dbReference type="Proteomes" id="UP000184330">
    <property type="component" value="Unassembled WGS sequence"/>
</dbReference>
<evidence type="ECO:0000313" key="4">
    <source>
        <dbReference type="Proteomes" id="UP000184330"/>
    </source>
</evidence>
<sequence length="306" mass="34793">MPPASQPASLQTFTCFPRLPLELRCLIWKAMCQPRTVELEYDEDFPEGFSSRATNPKVLEICQESRNTVIDSYPLCFGSVFFPAKVRFNLAIDTLFIDNDFEENLPHLFSTFKDVEINGLKYLALEQYYVVGYNLADGKLAEGLKRALGSLKALKEVQVVFDIESLASSSLECGDAHSIELYDALPKELSPIASRIDDLPTMKAFSKEAILWDGPCRPVFGWRRCPMWSHMIEDDYHTDDDEYDSEREMWGPPFWPGPRIPFFGPGGAFPIDSESDLDSEMLPDLVDMDMEDADPDDEDEFEGFDD</sequence>
<dbReference type="OrthoDB" id="3513892at2759"/>
<protein>
    <recommendedName>
        <fullName evidence="2">2EXR domain-containing protein</fullName>
    </recommendedName>
</protein>
<dbReference type="AlphaFoldDB" id="A0A1L7WE38"/>